<comment type="caution">
    <text evidence="2">The sequence shown here is derived from an EMBL/GenBank/DDBJ whole genome shotgun (WGS) entry which is preliminary data.</text>
</comment>
<sequence>MGLSHVVPLTEAAAFTAGCAMLRVRWLDAERVGMTLAVIAAVLSALLLVLLTSEWIALDSQALDPSCVWPQPE</sequence>
<feature type="transmembrane region" description="Helical" evidence="1">
    <location>
        <begin position="6"/>
        <end position="24"/>
    </location>
</feature>
<dbReference type="Proteomes" id="UP001236369">
    <property type="component" value="Unassembled WGS sequence"/>
</dbReference>
<name>A0ABU0HQF8_9HYPH</name>
<keyword evidence="1" id="KW-0812">Transmembrane</keyword>
<dbReference type="RefSeq" id="WP_238252878.1">
    <property type="nucleotide sequence ID" value="NZ_BPQX01000063.1"/>
</dbReference>
<gene>
    <name evidence="2" type="ORF">QO016_004053</name>
</gene>
<keyword evidence="1" id="KW-1133">Transmembrane helix</keyword>
<evidence type="ECO:0000313" key="3">
    <source>
        <dbReference type="Proteomes" id="UP001236369"/>
    </source>
</evidence>
<organism evidence="2 3">
    <name type="scientific">Methylobacterium persicinum</name>
    <dbReference type="NCBI Taxonomy" id="374426"/>
    <lineage>
        <taxon>Bacteria</taxon>
        <taxon>Pseudomonadati</taxon>
        <taxon>Pseudomonadota</taxon>
        <taxon>Alphaproteobacteria</taxon>
        <taxon>Hyphomicrobiales</taxon>
        <taxon>Methylobacteriaceae</taxon>
        <taxon>Methylobacterium</taxon>
    </lineage>
</organism>
<protein>
    <submittedName>
        <fullName evidence="2">Uncharacterized protein</fullName>
    </submittedName>
</protein>
<keyword evidence="1" id="KW-0472">Membrane</keyword>
<evidence type="ECO:0000256" key="1">
    <source>
        <dbReference type="SAM" id="Phobius"/>
    </source>
</evidence>
<proteinExistence type="predicted"/>
<dbReference type="EMBL" id="JAUSVV010000013">
    <property type="protein sequence ID" value="MDQ0444540.1"/>
    <property type="molecule type" value="Genomic_DNA"/>
</dbReference>
<evidence type="ECO:0000313" key="2">
    <source>
        <dbReference type="EMBL" id="MDQ0444540.1"/>
    </source>
</evidence>
<accession>A0ABU0HQF8</accession>
<keyword evidence="3" id="KW-1185">Reference proteome</keyword>
<feature type="transmembrane region" description="Helical" evidence="1">
    <location>
        <begin position="36"/>
        <end position="58"/>
    </location>
</feature>
<reference evidence="2 3" key="1">
    <citation type="submission" date="2023-07" db="EMBL/GenBank/DDBJ databases">
        <title>Genomic Encyclopedia of Type Strains, Phase IV (KMG-IV): sequencing the most valuable type-strain genomes for metagenomic binning, comparative biology and taxonomic classification.</title>
        <authorList>
            <person name="Goeker M."/>
        </authorList>
    </citation>
    <scope>NUCLEOTIDE SEQUENCE [LARGE SCALE GENOMIC DNA]</scope>
    <source>
        <strain evidence="2 3">DSM 19562</strain>
    </source>
</reference>